<evidence type="ECO:0000256" key="9">
    <source>
        <dbReference type="ARBA" id="ARBA00023004"/>
    </source>
</evidence>
<evidence type="ECO:0000256" key="7">
    <source>
        <dbReference type="ARBA" id="ARBA00022989"/>
    </source>
</evidence>
<dbReference type="GO" id="GO:0005506">
    <property type="term" value="F:iron ion binding"/>
    <property type="evidence" value="ECO:0007669"/>
    <property type="project" value="InterPro"/>
</dbReference>
<evidence type="ECO:0000256" key="10">
    <source>
        <dbReference type="ARBA" id="ARBA00023033"/>
    </source>
</evidence>
<dbReference type="InterPro" id="IPR002403">
    <property type="entry name" value="Cyt_P450_E_grp-IV"/>
</dbReference>
<dbReference type="EMBL" id="KQ030703">
    <property type="protein sequence ID" value="KJZ69548.1"/>
    <property type="molecule type" value="Genomic_DNA"/>
</dbReference>
<evidence type="ECO:0000256" key="12">
    <source>
        <dbReference type="PIRSR" id="PIRSR602403-1"/>
    </source>
</evidence>
<dbReference type="CDD" id="cd11041">
    <property type="entry name" value="CYP503A1-like"/>
    <property type="match status" value="1"/>
</dbReference>
<evidence type="ECO:0000313" key="14">
    <source>
        <dbReference type="Proteomes" id="UP000054481"/>
    </source>
</evidence>
<sequence length="402" mass="45672">MNGFEWQDQRGVEGTGFVRAIRSRLTSRLPQLDTALDRVIRSGLEAELGNSSRHGHVCINLFPMVRRIVTRVNCFVFFGDELRQNEEFTAAALSFPQDVIIAAEFVRITPQFLRPFVASLVTGRHRAAKTLYRYLEPIVSKRLAKRNSTDEWERKQPADCMQWLIDTSPRKKPWSSARMVGEIIAIWLSSVHQLAMTATYAIEDLCLHSKYVEPVRKEVQQQMAQGLATPMAVETLPLLDSFLKESIRHTNLDAITCRRKALKDFVFKDGTAIQKDEWVCIPQRAMMHDAQRYSDPHSFDGLRFARANDALAKGQVTDAVPDKAQSSLTTSNIDWPIWGLGNTACPGRFYASLVLKLMMSQILCEWECSMPDTTSPRSLSWRSSVVPREGTQVMFRRAGTWA</sequence>
<comment type="subcellular location">
    <subcellularLocation>
        <location evidence="2">Membrane</location>
    </subcellularLocation>
</comment>
<evidence type="ECO:0000256" key="2">
    <source>
        <dbReference type="ARBA" id="ARBA00004370"/>
    </source>
</evidence>
<dbReference type="InterPro" id="IPR036396">
    <property type="entry name" value="Cyt_P450_sf"/>
</dbReference>
<dbReference type="GO" id="GO:0004497">
    <property type="term" value="F:monooxygenase activity"/>
    <property type="evidence" value="ECO:0007669"/>
    <property type="project" value="UniProtKB-KW"/>
</dbReference>
<name>A0A0F7ZRG0_9HYPO</name>
<evidence type="ECO:0000256" key="3">
    <source>
        <dbReference type="ARBA" id="ARBA00010617"/>
    </source>
</evidence>
<reference evidence="13 14" key="1">
    <citation type="journal article" date="2014" name="Genome Biol. Evol.">
        <title>Comparative genomics and transcriptomics analyses reveal divergent lifestyle features of nematode endoparasitic fungus Hirsutella minnesotensis.</title>
        <authorList>
            <person name="Lai Y."/>
            <person name="Liu K."/>
            <person name="Zhang X."/>
            <person name="Zhang X."/>
            <person name="Li K."/>
            <person name="Wang N."/>
            <person name="Shu C."/>
            <person name="Wu Y."/>
            <person name="Wang C."/>
            <person name="Bushley K.E."/>
            <person name="Xiang M."/>
            <person name="Liu X."/>
        </authorList>
    </citation>
    <scope>NUCLEOTIDE SEQUENCE [LARGE SCALE GENOMIC DNA]</scope>
    <source>
        <strain evidence="13 14">3608</strain>
    </source>
</reference>
<dbReference type="SUPFAM" id="SSF48264">
    <property type="entry name" value="Cytochrome P450"/>
    <property type="match status" value="1"/>
</dbReference>
<keyword evidence="4 12" id="KW-0349">Heme</keyword>
<evidence type="ECO:0000256" key="1">
    <source>
        <dbReference type="ARBA" id="ARBA00001971"/>
    </source>
</evidence>
<evidence type="ECO:0000256" key="5">
    <source>
        <dbReference type="ARBA" id="ARBA00022692"/>
    </source>
</evidence>
<dbReference type="PANTHER" id="PTHR46206">
    <property type="entry name" value="CYTOCHROME P450"/>
    <property type="match status" value="1"/>
</dbReference>
<dbReference type="PRINTS" id="PR00465">
    <property type="entry name" value="EP450IV"/>
</dbReference>
<keyword evidence="10" id="KW-0503">Monooxygenase</keyword>
<feature type="binding site" description="axial binding residue" evidence="12">
    <location>
        <position position="345"/>
    </location>
    <ligand>
        <name>heme</name>
        <dbReference type="ChEBI" id="CHEBI:30413"/>
    </ligand>
    <ligandPart>
        <name>Fe</name>
        <dbReference type="ChEBI" id="CHEBI:18248"/>
    </ligandPart>
</feature>
<dbReference type="GO" id="GO:0016020">
    <property type="term" value="C:membrane"/>
    <property type="evidence" value="ECO:0007669"/>
    <property type="project" value="UniProtKB-SubCell"/>
</dbReference>
<comment type="cofactor">
    <cofactor evidence="1 12">
        <name>heme</name>
        <dbReference type="ChEBI" id="CHEBI:30413"/>
    </cofactor>
</comment>
<keyword evidence="7" id="KW-1133">Transmembrane helix</keyword>
<keyword evidence="8" id="KW-0560">Oxidoreductase</keyword>
<gene>
    <name evidence="13" type="ORF">HIM_11061</name>
</gene>
<protein>
    <recommendedName>
        <fullName evidence="15">Cytochrome P450</fullName>
    </recommendedName>
</protein>
<dbReference type="PANTHER" id="PTHR46206:SF5">
    <property type="entry name" value="P450, PUTATIVE (EUROFUNG)-RELATED"/>
    <property type="match status" value="1"/>
</dbReference>
<dbReference type="OrthoDB" id="1844152at2759"/>
<evidence type="ECO:0000256" key="6">
    <source>
        <dbReference type="ARBA" id="ARBA00022723"/>
    </source>
</evidence>
<evidence type="ECO:0000256" key="8">
    <source>
        <dbReference type="ARBA" id="ARBA00023002"/>
    </source>
</evidence>
<accession>A0A0F7ZRG0</accession>
<keyword evidence="6 12" id="KW-0479">Metal-binding</keyword>
<dbReference type="Pfam" id="PF00067">
    <property type="entry name" value="p450"/>
    <property type="match status" value="1"/>
</dbReference>
<dbReference type="Proteomes" id="UP000054481">
    <property type="component" value="Unassembled WGS sequence"/>
</dbReference>
<dbReference type="Gene3D" id="1.10.630.10">
    <property type="entry name" value="Cytochrome P450"/>
    <property type="match status" value="1"/>
</dbReference>
<keyword evidence="5" id="KW-0812">Transmembrane</keyword>
<keyword evidence="11" id="KW-0472">Membrane</keyword>
<evidence type="ECO:0000313" key="13">
    <source>
        <dbReference type="EMBL" id="KJZ69548.1"/>
    </source>
</evidence>
<dbReference type="AlphaFoldDB" id="A0A0F7ZRG0"/>
<proteinExistence type="inferred from homology"/>
<dbReference type="InterPro" id="IPR001128">
    <property type="entry name" value="Cyt_P450"/>
</dbReference>
<keyword evidence="9 12" id="KW-0408">Iron</keyword>
<dbReference type="GO" id="GO:0016705">
    <property type="term" value="F:oxidoreductase activity, acting on paired donors, with incorporation or reduction of molecular oxygen"/>
    <property type="evidence" value="ECO:0007669"/>
    <property type="project" value="InterPro"/>
</dbReference>
<dbReference type="GO" id="GO:0020037">
    <property type="term" value="F:heme binding"/>
    <property type="evidence" value="ECO:0007669"/>
    <property type="project" value="InterPro"/>
</dbReference>
<organism evidence="13 14">
    <name type="scientific">Hirsutella minnesotensis 3608</name>
    <dbReference type="NCBI Taxonomy" id="1043627"/>
    <lineage>
        <taxon>Eukaryota</taxon>
        <taxon>Fungi</taxon>
        <taxon>Dikarya</taxon>
        <taxon>Ascomycota</taxon>
        <taxon>Pezizomycotina</taxon>
        <taxon>Sordariomycetes</taxon>
        <taxon>Hypocreomycetidae</taxon>
        <taxon>Hypocreales</taxon>
        <taxon>Ophiocordycipitaceae</taxon>
        <taxon>Hirsutella</taxon>
    </lineage>
</organism>
<comment type="similarity">
    <text evidence="3">Belongs to the cytochrome P450 family.</text>
</comment>
<evidence type="ECO:0000256" key="4">
    <source>
        <dbReference type="ARBA" id="ARBA00022617"/>
    </source>
</evidence>
<evidence type="ECO:0000256" key="11">
    <source>
        <dbReference type="ARBA" id="ARBA00023136"/>
    </source>
</evidence>
<keyword evidence="14" id="KW-1185">Reference proteome</keyword>
<evidence type="ECO:0008006" key="15">
    <source>
        <dbReference type="Google" id="ProtNLM"/>
    </source>
</evidence>